<accession>A0ABP0SXN8</accession>
<keyword evidence="4" id="KW-1185">Reference proteome</keyword>
<gene>
    <name evidence="3" type="ORF">CCMP2556_LOCUS54590</name>
</gene>
<feature type="compositionally biased region" description="Basic and acidic residues" evidence="1">
    <location>
        <begin position="85"/>
        <end position="96"/>
    </location>
</feature>
<organism evidence="3 4">
    <name type="scientific">Durusdinium trenchii</name>
    <dbReference type="NCBI Taxonomy" id="1381693"/>
    <lineage>
        <taxon>Eukaryota</taxon>
        <taxon>Sar</taxon>
        <taxon>Alveolata</taxon>
        <taxon>Dinophyceae</taxon>
        <taxon>Suessiales</taxon>
        <taxon>Symbiodiniaceae</taxon>
        <taxon>Durusdinium</taxon>
    </lineage>
</organism>
<dbReference type="EMBL" id="CAXAMN010028606">
    <property type="protein sequence ID" value="CAK9117207.1"/>
    <property type="molecule type" value="Genomic_DNA"/>
</dbReference>
<dbReference type="Proteomes" id="UP001642484">
    <property type="component" value="Unassembled WGS sequence"/>
</dbReference>
<protein>
    <submittedName>
        <fullName evidence="3">Uncharacterized protein</fullName>
    </submittedName>
</protein>
<sequence>MAPEVGSKNDFEDSESKETIWVRPKTLAAAVAVVLPLILWPRLEWLYLALALILLFLESACVKKEAECKELEGYREKLEESAKEVEEEMVRSEDSGSRLQPDPCNPPVAEDSG</sequence>
<evidence type="ECO:0000256" key="1">
    <source>
        <dbReference type="SAM" id="MobiDB-lite"/>
    </source>
</evidence>
<keyword evidence="2" id="KW-0812">Transmembrane</keyword>
<evidence type="ECO:0000313" key="4">
    <source>
        <dbReference type="Proteomes" id="UP001642484"/>
    </source>
</evidence>
<keyword evidence="2" id="KW-0472">Membrane</keyword>
<reference evidence="3 4" key="1">
    <citation type="submission" date="2024-02" db="EMBL/GenBank/DDBJ databases">
        <authorList>
            <person name="Chen Y."/>
            <person name="Shah S."/>
            <person name="Dougan E. K."/>
            <person name="Thang M."/>
            <person name="Chan C."/>
        </authorList>
    </citation>
    <scope>NUCLEOTIDE SEQUENCE [LARGE SCALE GENOMIC DNA]</scope>
</reference>
<proteinExistence type="predicted"/>
<comment type="caution">
    <text evidence="3">The sequence shown here is derived from an EMBL/GenBank/DDBJ whole genome shotgun (WGS) entry which is preliminary data.</text>
</comment>
<evidence type="ECO:0000256" key="2">
    <source>
        <dbReference type="SAM" id="Phobius"/>
    </source>
</evidence>
<keyword evidence="2" id="KW-1133">Transmembrane helix</keyword>
<evidence type="ECO:0000313" key="3">
    <source>
        <dbReference type="EMBL" id="CAK9117207.1"/>
    </source>
</evidence>
<feature type="transmembrane region" description="Helical" evidence="2">
    <location>
        <begin position="45"/>
        <end position="62"/>
    </location>
</feature>
<feature type="transmembrane region" description="Helical" evidence="2">
    <location>
        <begin position="20"/>
        <end position="39"/>
    </location>
</feature>
<name>A0ABP0SXN8_9DINO</name>
<feature type="region of interest" description="Disordered" evidence="1">
    <location>
        <begin position="85"/>
        <end position="113"/>
    </location>
</feature>